<dbReference type="InterPro" id="IPR014801">
    <property type="entry name" value="Mediator_Med5_fun"/>
</dbReference>
<dbReference type="Pfam" id="PF08689">
    <property type="entry name" value="Med5"/>
    <property type="match status" value="1"/>
</dbReference>
<sequence length="1244" mass="138747">MSTCSLETLLRYSYLHGYNCTQWAGPARQCLQQSEQDLTQDLCDLLLKHLFSTARVHSLLLDSYLTYALLGDSPTATSTQRRSNDNTTAMVNRKQLLSRLVNRDARFATHSEYSHQWTTILRLLPSLLTEVDADRTESISWAPIISKLLVLLSHIVSGGVYPQRKSRRRRVEHNDNDMYHSDSDSDDRVNQQTQGDDFTASQQFNFSYTNNNTQMAADSQMTLDPDATFDLDATQPDPNNERDDHSKRISEGDNSFISGGNRTTTTTATDSVTAGGDSLSDPSGLLQKQDSSLVDPLQHPSQSSSLYPSTWNGSTVISTSNMDSDCLEWENALSAAKITIDLIEKKDPWGTCREILLSDDKKASSPTKSAIPSSVSNAYIQKLFLLIERLTDKDLEQRLAVQMKYHDLEDEGAARAMPSAGVMGLVYYMVQIRPGLDDDALVDRLIKLQTIKGSFDESFYLELWFAALTGLREASHSTTCQPTISPDNKPNDRRCNTTVAINRLLWKNLVLVKLPYLIRRFQEQKEKDQVGRRDFYRKAQSTKSDAIESSLVELRKFTDLLNACSPVACCPEFHVPSSKPSKLMDRLIANDAQPPPFTDDDDDMMHMIDDARYSTDINAPSIIQSLRSISTEDIFTSLVRSCQHHTLLNDNSALLNSIDSTTTSKAERYDYDGGSNKLKKQYSSFSLLDDDMMDDLDQESDSGEKPDALAQVDENIQQRIKAIRSTLTKASVTELIHLGIVSLIHWRRIVDFLLEVLNDSVQEDRLADLVCVCDALNDCPAAIDLILQLYPPTTLLAPLETVCNTWNPTENYMDVDDGNSSVDGDDMDGLQTWYFKFGKVWMLVLLVMSKSDVAGNIFADKQGMCYRYFMTGPVIYGTCDSEVEDVVNRWLSAMGGDGISDELLRTTKVQMLLQAVPTLIDRLLTIHEAGRLTSLTDVMSYFCKQFLHFLLIPGVTSTICEALLNRDDGSTVLICMSHLFLHPSFHDAAIQLCGPQVLSSLYAYTERQRQYKRLYPSTPQQQTNEQVNELERFFITNLDLQQVGSPATTAGIVTRRTLFEKTQAMFHHIVKSGRSMHMADGVTKALWDPVADPPPKQAVSHFLDLALFQAALQTGGQHWFIGMIVDQVVEAGKSGGAVRAAELGSCLLTTPLIPHTCLSILRRLLQDVIPATLDSCAATASFFQGQTLGVFVSDCLVSMHEDAVLLGQQFFEALAIDRVRSDDDEVQASQTGFVIGVIWLGGGI</sequence>
<dbReference type="OrthoDB" id="5549158at2759"/>
<comment type="similarity">
    <text evidence="2 9">Belongs to the Mediator complex subunit 5 family.</text>
</comment>
<dbReference type="EMBL" id="LT554351">
    <property type="protein sequence ID" value="SAM04193.1"/>
    <property type="molecule type" value="Genomic_DNA"/>
</dbReference>
<evidence type="ECO:0000256" key="10">
    <source>
        <dbReference type="SAM" id="MobiDB-lite"/>
    </source>
</evidence>
<keyword evidence="4 9" id="KW-0805">Transcription regulation</keyword>
<dbReference type="GO" id="GO:0003712">
    <property type="term" value="F:transcription coregulator activity"/>
    <property type="evidence" value="ECO:0007669"/>
    <property type="project" value="InterPro"/>
</dbReference>
<evidence type="ECO:0000256" key="9">
    <source>
        <dbReference type="RuleBase" id="RU364142"/>
    </source>
</evidence>
<dbReference type="Proteomes" id="UP000078561">
    <property type="component" value="Unassembled WGS sequence"/>
</dbReference>
<name>A0A163K4D3_ABSGL</name>
<evidence type="ECO:0000256" key="1">
    <source>
        <dbReference type="ARBA" id="ARBA00004123"/>
    </source>
</evidence>
<keyword evidence="7 9" id="KW-0539">Nucleus</keyword>
<gene>
    <name evidence="11" type="primary">ABSGL_10053.1 scaffold 11786</name>
    <name evidence="9" type="synonym">MED5</name>
</gene>
<dbReference type="STRING" id="4829.A0A163K4D3"/>
<feature type="compositionally biased region" description="Polar residues" evidence="10">
    <location>
        <begin position="299"/>
        <end position="310"/>
    </location>
</feature>
<dbReference type="PANTHER" id="PTHR35784">
    <property type="entry name" value="MEDIATOR OF RNA POLYMERASE II TRANSCRIPTION SUBUNIT 5"/>
    <property type="match status" value="1"/>
</dbReference>
<evidence type="ECO:0000256" key="3">
    <source>
        <dbReference type="ARBA" id="ARBA00020628"/>
    </source>
</evidence>
<proteinExistence type="inferred from homology"/>
<reference evidence="11" key="1">
    <citation type="submission" date="2016-04" db="EMBL/GenBank/DDBJ databases">
        <authorList>
            <person name="Evans L.H."/>
            <person name="Alamgir A."/>
            <person name="Owens N."/>
            <person name="Weber N.D."/>
            <person name="Virtaneva K."/>
            <person name="Barbian K."/>
            <person name="Babar A."/>
            <person name="Rosenke K."/>
        </authorList>
    </citation>
    <scope>NUCLEOTIDE SEQUENCE [LARGE SCALE GENOMIC DNA]</scope>
    <source>
        <strain evidence="11">CBS 101.48</strain>
    </source>
</reference>
<evidence type="ECO:0000256" key="8">
    <source>
        <dbReference type="ARBA" id="ARBA00031256"/>
    </source>
</evidence>
<evidence type="ECO:0000256" key="2">
    <source>
        <dbReference type="ARBA" id="ARBA00008782"/>
    </source>
</evidence>
<evidence type="ECO:0000256" key="7">
    <source>
        <dbReference type="ARBA" id="ARBA00023242"/>
    </source>
</evidence>
<feature type="region of interest" description="Disordered" evidence="10">
    <location>
        <begin position="226"/>
        <end position="310"/>
    </location>
</feature>
<evidence type="ECO:0000313" key="11">
    <source>
        <dbReference type="EMBL" id="SAM04193.1"/>
    </source>
</evidence>
<evidence type="ECO:0000256" key="6">
    <source>
        <dbReference type="ARBA" id="ARBA00023163"/>
    </source>
</evidence>
<keyword evidence="6 9" id="KW-0804">Transcription</keyword>
<feature type="compositionally biased region" description="Polar residues" evidence="10">
    <location>
        <begin position="252"/>
        <end position="262"/>
    </location>
</feature>
<dbReference type="InParanoid" id="A0A163K4D3"/>
<comment type="function">
    <text evidence="9">Component of the Mediator complex, a coactivator involved in the regulated transcription of nearly all RNA polymerase II-dependent genes. Mediator functions as a bridge to convey information from gene-specific regulatory proteins to the basal RNA polymerase II transcription machinery. Mediator is recruited to promoters by direct interactions with regulatory proteins and serves as a scaffold for the assembly of a functional preinitiation complex with RNA polymerase II and the general transcription factors.</text>
</comment>
<accession>A0A163K4D3</accession>
<dbReference type="GO" id="GO:0006357">
    <property type="term" value="P:regulation of transcription by RNA polymerase II"/>
    <property type="evidence" value="ECO:0007669"/>
    <property type="project" value="InterPro"/>
</dbReference>
<comment type="subcellular location">
    <subcellularLocation>
        <location evidence="1 9">Nucleus</location>
    </subcellularLocation>
</comment>
<feature type="compositionally biased region" description="Basic and acidic residues" evidence="10">
    <location>
        <begin position="239"/>
        <end position="251"/>
    </location>
</feature>
<keyword evidence="12" id="KW-1185">Reference proteome</keyword>
<dbReference type="GO" id="GO:0016592">
    <property type="term" value="C:mediator complex"/>
    <property type="evidence" value="ECO:0007669"/>
    <property type="project" value="InterPro"/>
</dbReference>
<protein>
    <recommendedName>
        <fullName evidence="3 9">Mediator of RNA polymerase II transcription subunit 5</fullName>
    </recommendedName>
    <alternativeName>
        <fullName evidence="8 9">Mediator complex subunit 5</fullName>
    </alternativeName>
</protein>
<evidence type="ECO:0000313" key="12">
    <source>
        <dbReference type="Proteomes" id="UP000078561"/>
    </source>
</evidence>
<feature type="region of interest" description="Disordered" evidence="10">
    <location>
        <begin position="163"/>
        <end position="193"/>
    </location>
</feature>
<dbReference type="AlphaFoldDB" id="A0A163K4D3"/>
<feature type="compositionally biased region" description="Basic and acidic residues" evidence="10">
    <location>
        <begin position="172"/>
        <end position="189"/>
    </location>
</feature>
<comment type="subunit">
    <text evidence="9">Component of the Mediator complex.</text>
</comment>
<organism evidence="11">
    <name type="scientific">Absidia glauca</name>
    <name type="common">Pin mould</name>
    <dbReference type="NCBI Taxonomy" id="4829"/>
    <lineage>
        <taxon>Eukaryota</taxon>
        <taxon>Fungi</taxon>
        <taxon>Fungi incertae sedis</taxon>
        <taxon>Mucoromycota</taxon>
        <taxon>Mucoromycotina</taxon>
        <taxon>Mucoromycetes</taxon>
        <taxon>Mucorales</taxon>
        <taxon>Cunninghamellaceae</taxon>
        <taxon>Absidia</taxon>
    </lineage>
</organism>
<evidence type="ECO:0000256" key="4">
    <source>
        <dbReference type="ARBA" id="ARBA00023015"/>
    </source>
</evidence>
<dbReference type="PANTHER" id="PTHR35784:SF1">
    <property type="entry name" value="MEDIATOR OF RNA POLYMERASE II TRANSCRIPTION SUBUNIT 5"/>
    <property type="match status" value="1"/>
</dbReference>
<evidence type="ECO:0000256" key="5">
    <source>
        <dbReference type="ARBA" id="ARBA00023159"/>
    </source>
</evidence>
<keyword evidence="5 9" id="KW-0010">Activator</keyword>